<protein>
    <submittedName>
        <fullName evidence="1">Uncharacterized protein</fullName>
    </submittedName>
</protein>
<organism evidence="1 2">
    <name type="scientific">Petrolisthes cinctipes</name>
    <name type="common">Flat porcelain crab</name>
    <dbReference type="NCBI Taxonomy" id="88211"/>
    <lineage>
        <taxon>Eukaryota</taxon>
        <taxon>Metazoa</taxon>
        <taxon>Ecdysozoa</taxon>
        <taxon>Arthropoda</taxon>
        <taxon>Crustacea</taxon>
        <taxon>Multicrustacea</taxon>
        <taxon>Malacostraca</taxon>
        <taxon>Eumalacostraca</taxon>
        <taxon>Eucarida</taxon>
        <taxon>Decapoda</taxon>
        <taxon>Pleocyemata</taxon>
        <taxon>Anomura</taxon>
        <taxon>Galatheoidea</taxon>
        <taxon>Porcellanidae</taxon>
        <taxon>Petrolisthes</taxon>
    </lineage>
</organism>
<evidence type="ECO:0000313" key="2">
    <source>
        <dbReference type="Proteomes" id="UP001286313"/>
    </source>
</evidence>
<dbReference type="Proteomes" id="UP001286313">
    <property type="component" value="Unassembled WGS sequence"/>
</dbReference>
<accession>A0AAE1FYW4</accession>
<dbReference type="EMBL" id="JAWQEG010001004">
    <property type="protein sequence ID" value="KAK3883212.1"/>
    <property type="molecule type" value="Genomic_DNA"/>
</dbReference>
<sequence length="84" mass="9433">MNQEKKGRLIFRTQGEFYESFANLVKSGGHIFVDGALTIKILTARMYSQTGQCEYSMSRDGFLPYYGVVASQNDSLLTPALSKR</sequence>
<comment type="caution">
    <text evidence="1">The sequence shown here is derived from an EMBL/GenBank/DDBJ whole genome shotgun (WGS) entry which is preliminary data.</text>
</comment>
<reference evidence="1" key="1">
    <citation type="submission" date="2023-10" db="EMBL/GenBank/DDBJ databases">
        <title>Genome assemblies of two species of porcelain crab, Petrolisthes cinctipes and Petrolisthes manimaculis (Anomura: Porcellanidae).</title>
        <authorList>
            <person name="Angst P."/>
        </authorList>
    </citation>
    <scope>NUCLEOTIDE SEQUENCE</scope>
    <source>
        <strain evidence="1">PB745_01</strain>
        <tissue evidence="1">Gill</tissue>
    </source>
</reference>
<name>A0AAE1FYW4_PETCI</name>
<dbReference type="AlphaFoldDB" id="A0AAE1FYW4"/>
<gene>
    <name evidence="1" type="ORF">Pcinc_012457</name>
</gene>
<evidence type="ECO:0000313" key="1">
    <source>
        <dbReference type="EMBL" id="KAK3883212.1"/>
    </source>
</evidence>
<proteinExistence type="predicted"/>
<keyword evidence="2" id="KW-1185">Reference proteome</keyword>